<organism evidence="1 2">
    <name type="scientific">Tritonibacter litoralis</name>
    <dbReference type="NCBI Taxonomy" id="2662264"/>
    <lineage>
        <taxon>Bacteria</taxon>
        <taxon>Pseudomonadati</taxon>
        <taxon>Pseudomonadota</taxon>
        <taxon>Alphaproteobacteria</taxon>
        <taxon>Rhodobacterales</taxon>
        <taxon>Paracoccaceae</taxon>
        <taxon>Tritonibacter</taxon>
    </lineage>
</organism>
<dbReference type="InterPro" id="IPR054197">
    <property type="entry name" value="DUF6902"/>
</dbReference>
<evidence type="ECO:0000313" key="1">
    <source>
        <dbReference type="EMBL" id="MQQ07389.1"/>
    </source>
</evidence>
<comment type="caution">
    <text evidence="1">The sequence shown here is derived from an EMBL/GenBank/DDBJ whole genome shotgun (WGS) entry which is preliminary data.</text>
</comment>
<accession>A0A843YE67</accession>
<dbReference type="Proteomes" id="UP000444174">
    <property type="component" value="Unassembled WGS sequence"/>
</dbReference>
<gene>
    <name evidence="1" type="ORF">GFB49_02880</name>
</gene>
<protein>
    <submittedName>
        <fullName evidence="1">Uncharacterized protein</fullName>
    </submittedName>
</protein>
<proteinExistence type="predicted"/>
<name>A0A843YE67_9RHOB</name>
<dbReference type="Pfam" id="PF21843">
    <property type="entry name" value="DUF6902"/>
    <property type="match status" value="1"/>
</dbReference>
<reference evidence="1 2" key="1">
    <citation type="submission" date="2019-10" db="EMBL/GenBank/DDBJ databases">
        <title>Epibacterium sp. nov., isolated from seawater.</title>
        <authorList>
            <person name="Zhang X."/>
            <person name="Li N."/>
        </authorList>
    </citation>
    <scope>NUCLEOTIDE SEQUENCE [LARGE SCALE GENOMIC DNA]</scope>
    <source>
        <strain evidence="1 2">SM1979</strain>
    </source>
</reference>
<dbReference type="AlphaFoldDB" id="A0A843YE67"/>
<keyword evidence="2" id="KW-1185">Reference proteome</keyword>
<sequence length="262" mass="29140">MDLEDLGLGGEKSQVLAAWVHTQKLADLELSDLQRAEAERLLARRNIGRADPGLSDRLRRFACDSARFAMPNSKVAYELTHIVFYLSEYGRRNPDLPSEAVESLRNVGILAYLDQNMDLLAEVCISLRFAKAAVPVQWEQALAQSQQRYRFIPDGFDGTHDDYHAYFVGAWWAMTAGQGGFDHAVPSGATQIRGGKAPGVMKSLSQLMYNDESLGALAWTTARNQILAALPLRDGELLQEAENSIPDFERFYDGFARGGRAR</sequence>
<dbReference type="EMBL" id="WIBF01000001">
    <property type="protein sequence ID" value="MQQ07389.1"/>
    <property type="molecule type" value="Genomic_DNA"/>
</dbReference>
<evidence type="ECO:0000313" key="2">
    <source>
        <dbReference type="Proteomes" id="UP000444174"/>
    </source>
</evidence>